<feature type="compositionally biased region" description="Basic and acidic residues" evidence="2">
    <location>
        <begin position="38"/>
        <end position="49"/>
    </location>
</feature>
<protein>
    <submittedName>
        <fullName evidence="4">MucBP domain-containing protein</fullName>
    </submittedName>
</protein>
<evidence type="ECO:0000313" key="4">
    <source>
        <dbReference type="EMBL" id="SEM70037.1"/>
    </source>
</evidence>
<evidence type="ECO:0000256" key="2">
    <source>
        <dbReference type="SAM" id="MobiDB-lite"/>
    </source>
</evidence>
<feature type="region of interest" description="Disordered" evidence="2">
    <location>
        <begin position="18"/>
        <end position="49"/>
    </location>
</feature>
<accession>A0ABY1ABT2</accession>
<dbReference type="Pfam" id="PF06458">
    <property type="entry name" value="MucBP"/>
    <property type="match status" value="2"/>
</dbReference>
<evidence type="ECO:0000313" key="5">
    <source>
        <dbReference type="Proteomes" id="UP000182089"/>
    </source>
</evidence>
<organism evidence="4 5">
    <name type="scientific">Ligilactobacillus ruminis</name>
    <dbReference type="NCBI Taxonomy" id="1623"/>
    <lineage>
        <taxon>Bacteria</taxon>
        <taxon>Bacillati</taxon>
        <taxon>Bacillota</taxon>
        <taxon>Bacilli</taxon>
        <taxon>Lactobacillales</taxon>
        <taxon>Lactobacillaceae</taxon>
        <taxon>Ligilactobacillus</taxon>
    </lineage>
</organism>
<dbReference type="EMBL" id="FOCC01000007">
    <property type="protein sequence ID" value="SEM70037.1"/>
    <property type="molecule type" value="Genomic_DNA"/>
</dbReference>
<dbReference type="Gene3D" id="3.10.20.320">
    <property type="entry name" value="Putative peptidoglycan bound protein (lpxtg motif)"/>
    <property type="match status" value="2"/>
</dbReference>
<comment type="caution">
    <text evidence="4">The sequence shown here is derived from an EMBL/GenBank/DDBJ whole genome shotgun (WGS) entry which is preliminary data.</text>
</comment>
<dbReference type="InterPro" id="IPR009459">
    <property type="entry name" value="MucBP_dom"/>
</dbReference>
<dbReference type="Proteomes" id="UP000182089">
    <property type="component" value="Unassembled WGS sequence"/>
</dbReference>
<proteinExistence type="predicted"/>
<evidence type="ECO:0000256" key="1">
    <source>
        <dbReference type="ARBA" id="ARBA00022737"/>
    </source>
</evidence>
<reference evidence="4 5" key="1">
    <citation type="submission" date="2016-10" db="EMBL/GenBank/DDBJ databases">
        <authorList>
            <person name="Varghese N."/>
            <person name="Submissions S."/>
        </authorList>
    </citation>
    <scope>NUCLEOTIDE SEQUENCE [LARGE SCALE GENOMIC DNA]</scope>
    <source>
        <strain evidence="4 5">WC1T17</strain>
    </source>
</reference>
<gene>
    <name evidence="4" type="ORF">SAMN05216431_10712</name>
</gene>
<feature type="domain" description="MucBP" evidence="3">
    <location>
        <begin position="123"/>
        <end position="183"/>
    </location>
</feature>
<sequence>MSVRNYFRQIFTRRKKRSRYAKRQAAPDISAIKYNPTEPRKKETPKASKPDSTIIIIYQDEQKKALCTPDIVMGFRGQPLNVAFKEIKNYDLIKITGFTSLFTMEYGAITLTYRKKNAGLLWVFCQDIDDNRFLLKPRFITGGIDDPFILSPPNLKGYTIKKASGPIKGRFTKDQQIITYYYRKNNYADVSYEIGFIFFKDFYTCFDQVLGHKTRVIIAKETIWRIFETITLTDGSKWCCLGGNIWVKFDEQMMLYYRNRPQETLQLADQTLNAQKLTLPAYIDFIPHRQLILYDQPFGLKKTSILDGTKVNLTAKYVEQGINWFKVDDLGWTISEYLQLI</sequence>
<keyword evidence="1" id="KW-0677">Repeat</keyword>
<feature type="domain" description="MucBP" evidence="3">
    <location>
        <begin position="54"/>
        <end position="114"/>
    </location>
</feature>
<evidence type="ECO:0000259" key="3">
    <source>
        <dbReference type="Pfam" id="PF06458"/>
    </source>
</evidence>
<name>A0ABY1ABT2_9LACO</name>